<dbReference type="Proteomes" id="UP001519343">
    <property type="component" value="Unassembled WGS sequence"/>
</dbReference>
<evidence type="ECO:0000256" key="2">
    <source>
        <dbReference type="SAM" id="MobiDB-lite"/>
    </source>
</evidence>
<feature type="compositionally biased region" description="Basic and acidic residues" evidence="2">
    <location>
        <begin position="296"/>
        <end position="320"/>
    </location>
</feature>
<proteinExistence type="inferred from homology"/>
<sequence length="480" mass="54833">MGFGWKEIVPSDIYCVRAIRTVSSTELAYITHLYQPLIGSLSASLYITLVHELAVDRTAYGNHRWLMSVMGTSLDKIVEAREFLEAMGLLCTSKIRVEDGNNIFEYELHPPLQPTAFFGDDMLSMILLNRVGKTKYQYLRMKFVGKVQPLEGERTELTKSFDEVFHSITPSEIMVTSGSETEQFLTEMDERYPAGELSAYPEIASAIQLKKSEHDFAFLEAALPKSYGNRTLNAEMRAAIKELAFFYQLDDMQISYFLQDPYSYNDSNELDASLLRQRIRDWYHRQNNGQGPDAVIRPKEEAKVTEETETGPKRTKEEEHKAALEKLSPIALLEQYQDGGKNSPADLKIIEELLHNYKLPPAVINVLLEYVMITNNKQLPRSLIFKIATHWKRLGIETVDQALTQAKQLYQENKAKTRGPKESTKNPSTYRKPATPQKSDLPEWVVRQIEQPAKETVDEVVDEVQKQEIAELLKALGEID</sequence>
<dbReference type="InterPro" id="IPR034829">
    <property type="entry name" value="DnaD-like_sf"/>
</dbReference>
<dbReference type="Pfam" id="PF25888">
    <property type="entry name" value="WHD_DnaB"/>
    <property type="match status" value="1"/>
</dbReference>
<dbReference type="Pfam" id="PF07261">
    <property type="entry name" value="DnaB_2"/>
    <property type="match status" value="1"/>
</dbReference>
<dbReference type="RefSeq" id="WP_209808232.1">
    <property type="nucleotide sequence ID" value="NZ_JAGGKT010000001.1"/>
</dbReference>
<feature type="domain" description="Replicative helicase loading/DNA remodeling protein DnaB N-terminal winged helix" evidence="4">
    <location>
        <begin position="23"/>
        <end position="170"/>
    </location>
</feature>
<feature type="region of interest" description="Disordered" evidence="2">
    <location>
        <begin position="410"/>
        <end position="442"/>
    </location>
</feature>
<protein>
    <submittedName>
        <fullName evidence="5">Replication initiation and membrane attachment protein</fullName>
    </submittedName>
</protein>
<evidence type="ECO:0000259" key="3">
    <source>
        <dbReference type="Pfam" id="PF07261"/>
    </source>
</evidence>
<accession>A0ABS4GJ80</accession>
<evidence type="ECO:0000259" key="4">
    <source>
        <dbReference type="Pfam" id="PF25888"/>
    </source>
</evidence>
<comment type="similarity">
    <text evidence="1">Belongs to the DnaB/DnaD family.</text>
</comment>
<feature type="compositionally biased region" description="Basic and acidic residues" evidence="2">
    <location>
        <begin position="413"/>
        <end position="424"/>
    </location>
</feature>
<dbReference type="EMBL" id="JAGGKT010000001">
    <property type="protein sequence ID" value="MBP1930317.1"/>
    <property type="molecule type" value="Genomic_DNA"/>
</dbReference>
<comment type="caution">
    <text evidence="5">The sequence shown here is derived from an EMBL/GenBank/DDBJ whole genome shotgun (WGS) entry which is preliminary data.</text>
</comment>
<gene>
    <name evidence="5" type="ORF">J2Z37_000304</name>
</gene>
<organism evidence="5 6">
    <name type="scientific">Ammoniphilus resinae</name>
    <dbReference type="NCBI Taxonomy" id="861532"/>
    <lineage>
        <taxon>Bacteria</taxon>
        <taxon>Bacillati</taxon>
        <taxon>Bacillota</taxon>
        <taxon>Bacilli</taxon>
        <taxon>Bacillales</taxon>
        <taxon>Paenibacillaceae</taxon>
        <taxon>Aneurinibacillus group</taxon>
        <taxon>Ammoniphilus</taxon>
    </lineage>
</organism>
<evidence type="ECO:0000313" key="6">
    <source>
        <dbReference type="Proteomes" id="UP001519343"/>
    </source>
</evidence>
<feature type="region of interest" description="Disordered" evidence="2">
    <location>
        <begin position="286"/>
        <end position="320"/>
    </location>
</feature>
<feature type="domain" description="DnaB/C C-terminal" evidence="3">
    <location>
        <begin position="338"/>
        <end position="403"/>
    </location>
</feature>
<keyword evidence="6" id="KW-1185">Reference proteome</keyword>
<dbReference type="InterPro" id="IPR006343">
    <property type="entry name" value="DnaB/C_C"/>
</dbReference>
<evidence type="ECO:0000256" key="1">
    <source>
        <dbReference type="ARBA" id="ARBA00093462"/>
    </source>
</evidence>
<reference evidence="5 6" key="1">
    <citation type="submission" date="2021-03" db="EMBL/GenBank/DDBJ databases">
        <title>Genomic Encyclopedia of Type Strains, Phase IV (KMG-IV): sequencing the most valuable type-strain genomes for metagenomic binning, comparative biology and taxonomic classification.</title>
        <authorList>
            <person name="Goeker M."/>
        </authorList>
    </citation>
    <scope>NUCLEOTIDE SEQUENCE [LARGE SCALE GENOMIC DNA]</scope>
    <source>
        <strain evidence="5 6">DSM 24738</strain>
    </source>
</reference>
<dbReference type="Gene3D" id="1.10.10.630">
    <property type="entry name" value="DnaD domain-like"/>
    <property type="match status" value="1"/>
</dbReference>
<name>A0ABS4GJ80_9BACL</name>
<dbReference type="InterPro" id="IPR058660">
    <property type="entry name" value="WHD_DnaB"/>
</dbReference>
<evidence type="ECO:0000313" key="5">
    <source>
        <dbReference type="EMBL" id="MBP1930317.1"/>
    </source>
</evidence>